<dbReference type="InterPro" id="IPR000195">
    <property type="entry name" value="Rab-GAP-TBC_dom"/>
</dbReference>
<dbReference type="PANTHER" id="PTHR47219">
    <property type="entry name" value="RAB GTPASE-ACTIVATING PROTEIN 1-LIKE"/>
    <property type="match status" value="1"/>
</dbReference>
<gene>
    <name evidence="3" type="ORF">RS030_111733</name>
</gene>
<dbReference type="InterPro" id="IPR035969">
    <property type="entry name" value="Rab-GAP_TBC_sf"/>
</dbReference>
<protein>
    <recommendedName>
        <fullName evidence="2">Rab-GAP TBC domain-containing protein</fullName>
    </recommendedName>
</protein>
<keyword evidence="4" id="KW-1185">Reference proteome</keyword>
<organism evidence="3 4">
    <name type="scientific">Cryptosporidium xiaoi</name>
    <dbReference type="NCBI Taxonomy" id="659607"/>
    <lineage>
        <taxon>Eukaryota</taxon>
        <taxon>Sar</taxon>
        <taxon>Alveolata</taxon>
        <taxon>Apicomplexa</taxon>
        <taxon>Conoidasida</taxon>
        <taxon>Coccidia</taxon>
        <taxon>Eucoccidiorida</taxon>
        <taxon>Eimeriorina</taxon>
        <taxon>Cryptosporidiidae</taxon>
        <taxon>Cryptosporidium</taxon>
    </lineage>
</organism>
<evidence type="ECO:0000313" key="4">
    <source>
        <dbReference type="Proteomes" id="UP001311799"/>
    </source>
</evidence>
<reference evidence="3 4" key="1">
    <citation type="submission" date="2023-10" db="EMBL/GenBank/DDBJ databases">
        <title>Comparative genomics analysis reveals potential genetic determinants of host preference in Cryptosporidium xiaoi.</title>
        <authorList>
            <person name="Xiao L."/>
            <person name="Li J."/>
        </authorList>
    </citation>
    <scope>NUCLEOTIDE SEQUENCE [LARGE SCALE GENOMIC DNA]</scope>
    <source>
        <strain evidence="3 4">52996</strain>
    </source>
</reference>
<dbReference type="Gene3D" id="1.10.472.80">
    <property type="entry name" value="Ypt/Rab-GAP domain of gyp1p, domain 3"/>
    <property type="match status" value="1"/>
</dbReference>
<comment type="caution">
    <text evidence="3">The sequence shown here is derived from an EMBL/GenBank/DDBJ whole genome shotgun (WGS) entry which is preliminary data.</text>
</comment>
<dbReference type="GO" id="GO:0031267">
    <property type="term" value="F:small GTPase binding"/>
    <property type="evidence" value="ECO:0007669"/>
    <property type="project" value="TreeGrafter"/>
</dbReference>
<evidence type="ECO:0000313" key="3">
    <source>
        <dbReference type="EMBL" id="KAK6591119.1"/>
    </source>
</evidence>
<proteinExistence type="predicted"/>
<keyword evidence="1" id="KW-0812">Transmembrane</keyword>
<feature type="transmembrane region" description="Helical" evidence="1">
    <location>
        <begin position="1159"/>
        <end position="1178"/>
    </location>
</feature>
<dbReference type="InterPro" id="IPR050302">
    <property type="entry name" value="Rab_GAP_TBC_domain"/>
</dbReference>
<sequence>MVSQKSDYFEDGSNIYSTVSSSKSQTKLGIQRNNEYFGTFRSNIGVNLPYLNSSINFDDPNNFSTLFNDVYNDSKFKEVIHFWTSFSEDMNHGNLVKLINSIELYFSEDIFAKFLFIEDKIRYLYSCNDDPRVIYLKVEYLKFRISQGFGPVSTTELIRVIFGDSNSEFSKHLLNLNMCDIQPLIVILSSHYININWTFVHPYIPGISDTYKLSNGGVRGYDNIYNTSCNSTNLGCSTKYSIHLSSYWILRDCIYIIFLLVYETRTKEMQENFFDFYCSLLKDLTYKKTLLLSGPRLSNFSGKSEVFKERFCITSAIPLLDILVQFLLSSNESDDCISKVLCRISPNESKFCNVKLKSSTITNSCRDLSVIRSSSYKLVTGVDLNRFQNFDSSIEMLLNGGEFLLVYPPQNMFRRLKRLLSRKRFLDNNKVDGSEIRDELKIQLENHFPKVFLKLSSDLSFLVFQIMDEKPKVRKLTGKFNTEENSGANFSLVKKLKKRKIPISNVVSLDVGYFTRPDCISLPIPGTSVRCFCCDSEKLDKTSILYRTLAIRTKKTVFKFLSVGIRDLCVKQWQAAIKQFVEYKISQVNTDNSKGMIKITKYRKNKFSPSDELFNPQIKKKKWYEEILPNWGVHWNCNSIPISVYDMVSLNNKSFKKNKYFQGTSKSSFENYLKVVSDPTSKEDFCSWFFGSHWLNQNKSLYISGSRQKMANIKTIPVFKGYSFENFISIDDWNSVSNWLHTLLQKLNSSHHLHSIPIVDRGVRFGAPNSQLLLDLWNTGIPINLRGKIWQIALGNEIKVSNDLFYIWHLQSIANLKECDLNNPNIALLFKYAKEIQSIYYKNERRGENKKISPYVDARDRVLNISSSSFIQFILLKTCGFAREWDYSYKQSDVKKVNPLIDVDEYYIDSECVSVPKLLKDVEPLESATLRDGLSCFNEQLNKFTLSQFQKTSSVRPHDFSSLEVLTLNRFIESHGNPGVSVQDYISQNEETSINNLHENQCSNSNLTIVKGLLDTIGALIAHSPSIGFQPCIINYVLIFLMYMEPPVAFKCILNMLSSSDFLNSNMNYTTKPEDYLYNTHVHTLLDKKSFQNSTPNYKISNCICKNDRFWLVISHIFQSFVYSNFPQLYQHLLYTLGVNFEVIVMTWFKHIFMNTLSFPIVLIIWDNFLLLGLPFLFQAGLSLLKICESQLLRCESILDALKILLNNCEHNSFVIKPDTFVTALRDIQTKCETTKIVSIISHYNILEQKRWIMRSQQSIKNFLIDKGYYCTSTSNTSRERLE</sequence>
<feature type="domain" description="Rab-GAP TBC" evidence="2">
    <location>
        <begin position="780"/>
        <end position="1173"/>
    </location>
</feature>
<evidence type="ECO:0000256" key="1">
    <source>
        <dbReference type="SAM" id="Phobius"/>
    </source>
</evidence>
<dbReference type="Pfam" id="PF00566">
    <property type="entry name" value="RabGAP-TBC"/>
    <property type="match status" value="1"/>
</dbReference>
<evidence type="ECO:0000259" key="2">
    <source>
        <dbReference type="PROSITE" id="PS50086"/>
    </source>
</evidence>
<dbReference type="Proteomes" id="UP001311799">
    <property type="component" value="Unassembled WGS sequence"/>
</dbReference>
<keyword evidence="1" id="KW-1133">Transmembrane helix</keyword>
<dbReference type="SMART" id="SM00164">
    <property type="entry name" value="TBC"/>
    <property type="match status" value="1"/>
</dbReference>
<dbReference type="PROSITE" id="PS50086">
    <property type="entry name" value="TBC_RABGAP"/>
    <property type="match status" value="1"/>
</dbReference>
<accession>A0AAV9Y2Q0</accession>
<dbReference type="PANTHER" id="PTHR47219:SF9">
    <property type="entry name" value="GTPASE ACTIVATING PROTEIN AND CENTROSOME-ASSOCIATED, ISOFORM B"/>
    <property type="match status" value="1"/>
</dbReference>
<keyword evidence="1" id="KW-0472">Membrane</keyword>
<name>A0AAV9Y2Q0_9CRYT</name>
<dbReference type="EMBL" id="JAWDEY010000002">
    <property type="protein sequence ID" value="KAK6591119.1"/>
    <property type="molecule type" value="Genomic_DNA"/>
</dbReference>
<dbReference type="SUPFAM" id="SSF47923">
    <property type="entry name" value="Ypt/Rab-GAP domain of gyp1p"/>
    <property type="match status" value="1"/>
</dbReference>
<dbReference type="GO" id="GO:0005096">
    <property type="term" value="F:GTPase activator activity"/>
    <property type="evidence" value="ECO:0007669"/>
    <property type="project" value="TreeGrafter"/>
</dbReference>